<keyword evidence="1" id="KW-0472">Membrane</keyword>
<evidence type="ECO:0000313" key="2">
    <source>
        <dbReference type="EMBL" id="KRY21240.1"/>
    </source>
</evidence>
<dbReference type="Proteomes" id="UP000054783">
    <property type="component" value="Unassembled WGS sequence"/>
</dbReference>
<feature type="transmembrane region" description="Helical" evidence="1">
    <location>
        <begin position="93"/>
        <end position="113"/>
    </location>
</feature>
<organism evidence="2 3">
    <name type="scientific">Trichinella patagoniensis</name>
    <dbReference type="NCBI Taxonomy" id="990121"/>
    <lineage>
        <taxon>Eukaryota</taxon>
        <taxon>Metazoa</taxon>
        <taxon>Ecdysozoa</taxon>
        <taxon>Nematoda</taxon>
        <taxon>Enoplea</taxon>
        <taxon>Dorylaimia</taxon>
        <taxon>Trichinellida</taxon>
        <taxon>Trichinellidae</taxon>
        <taxon>Trichinella</taxon>
    </lineage>
</organism>
<keyword evidence="1" id="KW-0812">Transmembrane</keyword>
<keyword evidence="1" id="KW-1133">Transmembrane helix</keyword>
<feature type="transmembrane region" description="Helical" evidence="1">
    <location>
        <begin position="12"/>
        <end position="29"/>
    </location>
</feature>
<name>A0A0V1A8X8_9BILA</name>
<sequence length="173" mass="20295">MRYSITLRSVVQYFVVFGNSIFLHFRTILNKLKKVVSIRFWKVLRQINPYLLNKWPLKFACAYLNTQRSCTTGTPLIQILGGNIFTIIRRYSFTFCTLVQYFLVFGNLIFLHFRSISNKLKKVVSLRFDMFWKVLRHINAYVSNKWPLKFPCAYLNTQGSCTTGTPLIRTQGG</sequence>
<comment type="caution">
    <text evidence="2">The sequence shown here is derived from an EMBL/GenBank/DDBJ whole genome shotgun (WGS) entry which is preliminary data.</text>
</comment>
<accession>A0A0V1A8X8</accession>
<dbReference type="OrthoDB" id="10379478at2759"/>
<protein>
    <submittedName>
        <fullName evidence="2">Uncharacterized protein</fullName>
    </submittedName>
</protein>
<dbReference type="AlphaFoldDB" id="A0A0V1A8X8"/>
<dbReference type="EMBL" id="JYDQ01000018">
    <property type="protein sequence ID" value="KRY21240.1"/>
    <property type="molecule type" value="Genomic_DNA"/>
</dbReference>
<evidence type="ECO:0000256" key="1">
    <source>
        <dbReference type="SAM" id="Phobius"/>
    </source>
</evidence>
<reference evidence="2 3" key="1">
    <citation type="submission" date="2015-01" db="EMBL/GenBank/DDBJ databases">
        <title>Evolution of Trichinella species and genotypes.</title>
        <authorList>
            <person name="Korhonen P.K."/>
            <person name="Edoardo P."/>
            <person name="Giuseppe L.R."/>
            <person name="Gasser R.B."/>
        </authorList>
    </citation>
    <scope>NUCLEOTIDE SEQUENCE [LARGE SCALE GENOMIC DNA]</scope>
    <source>
        <strain evidence="2">ISS2496</strain>
    </source>
</reference>
<proteinExistence type="predicted"/>
<evidence type="ECO:0000313" key="3">
    <source>
        <dbReference type="Proteomes" id="UP000054783"/>
    </source>
</evidence>
<keyword evidence="3" id="KW-1185">Reference proteome</keyword>
<gene>
    <name evidence="2" type="ORF">T12_1416</name>
</gene>